<feature type="domain" description="TonB-dependent receptor plug" evidence="11">
    <location>
        <begin position="127"/>
        <end position="233"/>
    </location>
</feature>
<evidence type="ECO:0000259" key="10">
    <source>
        <dbReference type="Pfam" id="PF00593"/>
    </source>
</evidence>
<evidence type="ECO:0000256" key="4">
    <source>
        <dbReference type="ARBA" id="ARBA00022692"/>
    </source>
</evidence>
<keyword evidence="5 9" id="KW-0798">TonB box</keyword>
<dbReference type="PROSITE" id="PS52016">
    <property type="entry name" value="TONB_DEPENDENT_REC_3"/>
    <property type="match status" value="1"/>
</dbReference>
<dbReference type="EMBL" id="JAGGJA010000008">
    <property type="protein sequence ID" value="MCW9707896.1"/>
    <property type="molecule type" value="Genomic_DNA"/>
</dbReference>
<dbReference type="InterPro" id="IPR037066">
    <property type="entry name" value="Plug_dom_sf"/>
</dbReference>
<dbReference type="InterPro" id="IPR000531">
    <property type="entry name" value="Beta-barrel_TonB"/>
</dbReference>
<keyword evidence="2 8" id="KW-0813">Transport</keyword>
<gene>
    <name evidence="12" type="ORF">J6I44_13595</name>
</gene>
<evidence type="ECO:0000313" key="12">
    <source>
        <dbReference type="EMBL" id="MCW9707896.1"/>
    </source>
</evidence>
<dbReference type="SUPFAM" id="SSF56935">
    <property type="entry name" value="Porins"/>
    <property type="match status" value="1"/>
</dbReference>
<evidence type="ECO:0000256" key="1">
    <source>
        <dbReference type="ARBA" id="ARBA00004571"/>
    </source>
</evidence>
<evidence type="ECO:0000256" key="3">
    <source>
        <dbReference type="ARBA" id="ARBA00022452"/>
    </source>
</evidence>
<sequence>MKKNITLLFILIVGLMINVRVSVAKFVQSAQSSEQVVQGKVTDEKDGMILPGVNISVKGTTIGTSTDAQGAYQLTVPSANDTLIFSFIGYKTREVPINGRSQIDVAMVSEALVGEELVVTGYQTQQKADLTGSVSVANVDDIQSAPTSNAMKSLQGKIPGLSVTTDGAPNGNATIRIRGVNTLGNNDPLFVIDGVPTKTAAYQQLNPNEIESIQVLKDAAASSIYGARASNGVIVITTKGAGSDVKVDFNSNISMQNYVTKLDVLNTRQRGQVLWQAAINDNVDPSVISLYDYEWHEENGEAVLDEVIVPEWVDQEAGIRSADTDWYDQISRRGMISSNNISVSSGNDRGGVVLSLSYHDNAGIIKENDFNRISGRINSDYNFFDNRLKLGGNVQLSKTKETPVPSGLGGTPMWLGLIAQPILPVYTEGGGWAGPSGAGFSDRDNPVRLIQHNRWDKNHALILFGNVFADLEIVENLRLRSNFGIDYEDAYFRNITRTYQSGFLSRDINSLNTAQNHNINWTWSNTLNYALNINDHNITLLGGIEATKNAFSTFTAYSEEFAIEENDYFTHDAATGRRVNSGNDTGFNLFSYFGKIDYAYSDRYLASATLRYDGSSRFGQDQQYGLFPAFSAGWRLANESFFRKNIGFISQLKLRAGWGRVGNQEIANYAAYPLYRANYGDDKTWATSDGTAYDIGGSDSGTLPSGYVATQTGNPNLKWEETAEINAGVDFGILEDKITGSFDYFVRNTEDILIQPAFIGVVGDGGSRWLNGASTETSGYEIVLSYRDNTGDFSYTISGNVGAYSDKITHLPESVVDSYPGNSEKNILGRSQFSLFGYVADGLFQSEQEVEEHAVQPGKATGRIRYKDLNGDGTINSLDQKYIGVASPDFEYGLNTSLGYKNITLDLFFQGVQGIEVYNDMKFRTDFVGQWSGANFGARTLDAWTPQNSDSRIPAVSLSDNNSESRPSTYYIEDGSYLKLRTAKVSYSVPSDALESVGLRNVNVYMQGENLYTIKDNSGADQFTATDPENPANAYPRPLTLTLGLNVSF</sequence>
<dbReference type="Gene3D" id="2.40.170.20">
    <property type="entry name" value="TonB-dependent receptor, beta-barrel domain"/>
    <property type="match status" value="1"/>
</dbReference>
<dbReference type="InterPro" id="IPR039426">
    <property type="entry name" value="TonB-dep_rcpt-like"/>
</dbReference>
<dbReference type="InterPro" id="IPR008969">
    <property type="entry name" value="CarboxyPept-like_regulatory"/>
</dbReference>
<evidence type="ECO:0000256" key="8">
    <source>
        <dbReference type="PROSITE-ProRule" id="PRU01360"/>
    </source>
</evidence>
<evidence type="ECO:0000256" key="2">
    <source>
        <dbReference type="ARBA" id="ARBA00022448"/>
    </source>
</evidence>
<dbReference type="Gene3D" id="2.170.130.10">
    <property type="entry name" value="TonB-dependent receptor, plug domain"/>
    <property type="match status" value="1"/>
</dbReference>
<dbReference type="NCBIfam" id="TIGR04057">
    <property type="entry name" value="SusC_RagA_signa"/>
    <property type="match status" value="1"/>
</dbReference>
<comment type="similarity">
    <text evidence="8 9">Belongs to the TonB-dependent receptor family.</text>
</comment>
<dbReference type="RefSeq" id="WP_265766684.1">
    <property type="nucleotide sequence ID" value="NZ_JAGGJA010000008.1"/>
</dbReference>
<dbReference type="SUPFAM" id="SSF49464">
    <property type="entry name" value="Carboxypeptidase regulatory domain-like"/>
    <property type="match status" value="1"/>
</dbReference>
<keyword evidence="12" id="KW-0675">Receptor</keyword>
<dbReference type="Proteomes" id="UP001207918">
    <property type="component" value="Unassembled WGS sequence"/>
</dbReference>
<keyword evidence="3 8" id="KW-1134">Transmembrane beta strand</keyword>
<comment type="subcellular location">
    <subcellularLocation>
        <location evidence="1 8">Cell outer membrane</location>
        <topology evidence="1 8">Multi-pass membrane protein</topology>
    </subcellularLocation>
</comment>
<evidence type="ECO:0000256" key="7">
    <source>
        <dbReference type="ARBA" id="ARBA00023237"/>
    </source>
</evidence>
<reference evidence="12 13" key="1">
    <citation type="submission" date="2021-03" db="EMBL/GenBank/DDBJ databases">
        <title>Aliifodinibius sp. nov., a new bacterium isolated from saline soil.</title>
        <authorList>
            <person name="Galisteo C."/>
            <person name="De La Haba R."/>
            <person name="Sanchez-Porro C."/>
            <person name="Ventosa A."/>
        </authorList>
    </citation>
    <scope>NUCLEOTIDE SEQUENCE [LARGE SCALE GENOMIC DNA]</scope>
    <source>
        <strain evidence="12 13">1BSP15-2V2</strain>
    </source>
</reference>
<proteinExistence type="inferred from homology"/>
<dbReference type="NCBIfam" id="TIGR04056">
    <property type="entry name" value="OMP_RagA_SusC"/>
    <property type="match status" value="1"/>
</dbReference>
<protein>
    <submittedName>
        <fullName evidence="12">TonB-dependent receptor</fullName>
    </submittedName>
</protein>
<evidence type="ECO:0000313" key="13">
    <source>
        <dbReference type="Proteomes" id="UP001207918"/>
    </source>
</evidence>
<organism evidence="12 13">
    <name type="scientific">Fodinibius salsisoli</name>
    <dbReference type="NCBI Taxonomy" id="2820877"/>
    <lineage>
        <taxon>Bacteria</taxon>
        <taxon>Pseudomonadati</taxon>
        <taxon>Balneolota</taxon>
        <taxon>Balneolia</taxon>
        <taxon>Balneolales</taxon>
        <taxon>Balneolaceae</taxon>
        <taxon>Fodinibius</taxon>
    </lineage>
</organism>
<accession>A0ABT3PPW9</accession>
<comment type="caution">
    <text evidence="12">The sequence shown here is derived from an EMBL/GenBank/DDBJ whole genome shotgun (WGS) entry which is preliminary data.</text>
</comment>
<dbReference type="InterPro" id="IPR012910">
    <property type="entry name" value="Plug_dom"/>
</dbReference>
<evidence type="ECO:0000256" key="5">
    <source>
        <dbReference type="ARBA" id="ARBA00023077"/>
    </source>
</evidence>
<feature type="domain" description="TonB-dependent receptor-like beta-barrel" evidence="10">
    <location>
        <begin position="471"/>
        <end position="905"/>
    </location>
</feature>
<dbReference type="Pfam" id="PF13715">
    <property type="entry name" value="CarbopepD_reg_2"/>
    <property type="match status" value="1"/>
</dbReference>
<keyword evidence="13" id="KW-1185">Reference proteome</keyword>
<dbReference type="Pfam" id="PF07715">
    <property type="entry name" value="Plug"/>
    <property type="match status" value="1"/>
</dbReference>
<evidence type="ECO:0000259" key="11">
    <source>
        <dbReference type="Pfam" id="PF07715"/>
    </source>
</evidence>
<dbReference type="Pfam" id="PF00593">
    <property type="entry name" value="TonB_dep_Rec_b-barrel"/>
    <property type="match status" value="1"/>
</dbReference>
<dbReference type="InterPro" id="IPR023996">
    <property type="entry name" value="TonB-dep_OMP_SusC/RagA"/>
</dbReference>
<keyword evidence="6 8" id="KW-0472">Membrane</keyword>
<name>A0ABT3PPW9_9BACT</name>
<evidence type="ECO:0000256" key="6">
    <source>
        <dbReference type="ARBA" id="ARBA00023136"/>
    </source>
</evidence>
<dbReference type="InterPro" id="IPR036942">
    <property type="entry name" value="Beta-barrel_TonB_sf"/>
</dbReference>
<keyword evidence="4 8" id="KW-0812">Transmembrane</keyword>
<evidence type="ECO:0000256" key="9">
    <source>
        <dbReference type="RuleBase" id="RU003357"/>
    </source>
</evidence>
<keyword evidence="7 8" id="KW-0998">Cell outer membrane</keyword>
<dbReference type="Gene3D" id="2.60.40.1120">
    <property type="entry name" value="Carboxypeptidase-like, regulatory domain"/>
    <property type="match status" value="1"/>
</dbReference>
<dbReference type="InterPro" id="IPR023997">
    <property type="entry name" value="TonB-dep_OMP_SusC/RagA_CS"/>
</dbReference>